<reference evidence="20" key="3">
    <citation type="submission" date="2018-07" db="EMBL/GenBank/DDBJ databases">
        <authorList>
            <person name="Quirk P.G."/>
            <person name="Krulwich T.A."/>
        </authorList>
    </citation>
    <scope>NUCLEOTIDE SEQUENCE</scope>
    <source>
        <strain evidence="20">CCRI-19302</strain>
    </source>
</reference>
<feature type="disulfide bond" description="Redox-active" evidence="16">
    <location>
        <begin position="137"/>
        <end position="142"/>
    </location>
</feature>
<dbReference type="InterPro" id="IPR006258">
    <property type="entry name" value="Lipoamide_DH"/>
</dbReference>
<evidence type="ECO:0000256" key="17">
    <source>
        <dbReference type="RuleBase" id="RU003692"/>
    </source>
</evidence>
<dbReference type="GO" id="GO:0004148">
    <property type="term" value="F:dihydrolipoyl dehydrogenase (NADH) activity"/>
    <property type="evidence" value="ECO:0007669"/>
    <property type="project" value="UniProtKB-EC"/>
</dbReference>
<dbReference type="InterPro" id="IPR023753">
    <property type="entry name" value="FAD/NAD-binding_dom"/>
</dbReference>
<dbReference type="PANTHER" id="PTHR22912:SF217">
    <property type="entry name" value="DIHYDROLIPOYL DEHYDROGENASE"/>
    <property type="match status" value="1"/>
</dbReference>
<evidence type="ECO:0000256" key="11">
    <source>
        <dbReference type="ARBA" id="ARBA00023157"/>
    </source>
</evidence>
<dbReference type="CDD" id="cd06849">
    <property type="entry name" value="lipoyl_domain"/>
    <property type="match status" value="1"/>
</dbReference>
<dbReference type="Proteomes" id="UP000247523">
    <property type="component" value="Unassembled WGS sequence"/>
</dbReference>
<dbReference type="PIRSF" id="PIRSF000350">
    <property type="entry name" value="Mercury_reductase_MerA"/>
    <property type="match status" value="1"/>
</dbReference>
<evidence type="ECO:0000313" key="20">
    <source>
        <dbReference type="EMBL" id="RDY30667.1"/>
    </source>
</evidence>
<evidence type="ECO:0000256" key="3">
    <source>
        <dbReference type="ARBA" id="ARBA00012608"/>
    </source>
</evidence>
<feature type="binding site" evidence="15">
    <location>
        <position position="297"/>
    </location>
    <ligand>
        <name>NAD(+)</name>
        <dbReference type="ChEBI" id="CHEBI:57540"/>
    </ligand>
</feature>
<dbReference type="Gene3D" id="3.50.50.60">
    <property type="entry name" value="FAD/NAD(P)-binding domain"/>
    <property type="match status" value="2"/>
</dbReference>
<organism evidence="20 21">
    <name type="scientific">Lachnotalea glycerini</name>
    <dbReference type="NCBI Taxonomy" id="1763509"/>
    <lineage>
        <taxon>Bacteria</taxon>
        <taxon>Bacillati</taxon>
        <taxon>Bacillota</taxon>
        <taxon>Clostridia</taxon>
        <taxon>Lachnospirales</taxon>
        <taxon>Lachnospiraceae</taxon>
        <taxon>Lachnotalea</taxon>
    </lineage>
</organism>
<dbReference type="SUPFAM" id="SSF51230">
    <property type="entry name" value="Single hybrid motif"/>
    <property type="match status" value="1"/>
</dbReference>
<evidence type="ECO:0000313" key="22">
    <source>
        <dbReference type="Proteomes" id="UP000247523"/>
    </source>
</evidence>
<evidence type="ECO:0000256" key="13">
    <source>
        <dbReference type="ARBA" id="ARBA00049187"/>
    </source>
</evidence>
<dbReference type="Gene3D" id="2.40.50.100">
    <property type="match status" value="1"/>
</dbReference>
<dbReference type="Gene3D" id="3.30.390.30">
    <property type="match status" value="1"/>
</dbReference>
<dbReference type="PRINTS" id="PR00411">
    <property type="entry name" value="PNDRDTASEI"/>
</dbReference>
<dbReference type="SUPFAM" id="SSF55424">
    <property type="entry name" value="FAD/NAD-linked reductases, dimerisation (C-terminal) domain"/>
    <property type="match status" value="1"/>
</dbReference>
<evidence type="ECO:0000256" key="4">
    <source>
        <dbReference type="ARBA" id="ARBA00016961"/>
    </source>
</evidence>
<dbReference type="PROSITE" id="PS00189">
    <property type="entry name" value="LIPOYL"/>
    <property type="match status" value="1"/>
</dbReference>
<sequence>MIIKMSVIPGGKMGKIGKISVKIGDKVEDGDILAQVETAKGNRPIKALSAGIVSKILSEEGAEIASNADMFEIEEDTILNEAKEENIKSESQKVLKELSTDLLIIGAGPGGYVAAIYAAKNKLKVTLVEKSEMGGTCLNVGCIPTKALVKSAEVCHNLNHASLFGMEVEGKIAVNMKQVIERKDKVKNRLISGIDFLMKKNDINVIKGQAAFVNQDTVAVTGNENFIIKANDIIVATGSKISKIAIPGMDLPFVWNSTTALSNTELPKSISIIGGGVIGMEFAFIYKNFGVEVHVIEFMDRLLTMVDRDISNEIQNIAEEEGIKIHTGSKVMKIQSSVDGKAVITYEDKTGEHLLVSDNVLAAIGREPDLDGLSIEKSGVTLNSKGKGIQVDASMRTNISHIYAIGDVTNIIQLAHVASHQGIVAVDNILKKQEVMEYSSVPNVIFTVPEIASVGIGEKEAKEKGMNVSVSKFSFAGNGKALTMNEPRGFIKLVKNNETSKIIGGSIIGADASALISSLTLAIANGFTEKEITKTIFSHPTTGEVIHEAALEFGIGALHQ</sequence>
<dbReference type="GO" id="GO:0050660">
    <property type="term" value="F:flavin adenine dinucleotide binding"/>
    <property type="evidence" value="ECO:0007669"/>
    <property type="project" value="InterPro"/>
</dbReference>
<dbReference type="Proteomes" id="UP000216411">
    <property type="component" value="Unassembled WGS sequence"/>
</dbReference>
<name>A0A255I6N7_9FIRM</name>
<evidence type="ECO:0000256" key="2">
    <source>
        <dbReference type="ARBA" id="ARBA00007532"/>
    </source>
</evidence>
<dbReference type="InterPro" id="IPR003016">
    <property type="entry name" value="2-oxoA_DH_lipoyl-BS"/>
</dbReference>
<dbReference type="InterPro" id="IPR004099">
    <property type="entry name" value="Pyr_nucl-diS_OxRdtase_dimer"/>
</dbReference>
<dbReference type="EC" id="1.8.1.4" evidence="3 17"/>
<comment type="cofactor">
    <cofactor evidence="15 17">
        <name>FAD</name>
        <dbReference type="ChEBI" id="CHEBI:57692"/>
    </cofactor>
    <text evidence="15 17">Binds 1 FAD per subunit.</text>
</comment>
<evidence type="ECO:0000313" key="21">
    <source>
        <dbReference type="Proteomes" id="UP000216411"/>
    </source>
</evidence>
<feature type="domain" description="Lipoyl-binding" evidence="18">
    <location>
        <begin position="1"/>
        <end position="74"/>
    </location>
</feature>
<evidence type="ECO:0000256" key="14">
    <source>
        <dbReference type="PIRSR" id="PIRSR000350-2"/>
    </source>
</evidence>
<dbReference type="InterPro" id="IPR036188">
    <property type="entry name" value="FAD/NAD-bd_sf"/>
</dbReference>
<evidence type="ECO:0000256" key="5">
    <source>
        <dbReference type="ARBA" id="ARBA00022490"/>
    </source>
</evidence>
<comment type="caution">
    <text evidence="20">The sequence shown here is derived from an EMBL/GenBank/DDBJ whole genome shotgun (WGS) entry which is preliminary data.</text>
</comment>
<evidence type="ECO:0000256" key="16">
    <source>
        <dbReference type="PIRSR" id="PIRSR000350-4"/>
    </source>
</evidence>
<dbReference type="InterPro" id="IPR011053">
    <property type="entry name" value="Single_hybrid_motif"/>
</dbReference>
<dbReference type="InterPro" id="IPR016156">
    <property type="entry name" value="FAD/NAD-linked_Rdtase_dimer_sf"/>
</dbReference>
<comment type="miscellaneous">
    <text evidence="17">The active site is a redox-active disulfide bond.</text>
</comment>
<keyword evidence="8 15" id="KW-0274">FAD</keyword>
<feature type="active site" description="Proton acceptor" evidence="14">
    <location>
        <position position="539"/>
    </location>
</feature>
<keyword evidence="9 17" id="KW-0560">Oxidoreductase</keyword>
<dbReference type="Pfam" id="PF02852">
    <property type="entry name" value="Pyr_redox_dim"/>
    <property type="match status" value="1"/>
</dbReference>
<dbReference type="PRINTS" id="PR00368">
    <property type="entry name" value="FADPNR"/>
</dbReference>
<keyword evidence="11" id="KW-1015">Disulfide bond</keyword>
<evidence type="ECO:0000256" key="9">
    <source>
        <dbReference type="ARBA" id="ARBA00023002"/>
    </source>
</evidence>
<evidence type="ECO:0000256" key="10">
    <source>
        <dbReference type="ARBA" id="ARBA00023027"/>
    </source>
</evidence>
<protein>
    <recommendedName>
        <fullName evidence="4 17">Dihydrolipoyl dehydrogenase</fullName>
        <ecNumber evidence="3 17">1.8.1.4</ecNumber>
    </recommendedName>
</protein>
<keyword evidence="21" id="KW-1185">Reference proteome</keyword>
<dbReference type="InterPro" id="IPR012999">
    <property type="entry name" value="Pyr_OxRdtase_I_AS"/>
</dbReference>
<keyword evidence="15" id="KW-0547">Nucleotide-binding</keyword>
<reference evidence="20 21" key="1">
    <citation type="journal article" date="2017" name="Genome Announc.">
        <title>Draft Genome Sequence of a Sporulating and Motile Strain of Lachnotalea glycerini Isolated from Water in Quebec City, Canada.</title>
        <authorList>
            <person name="Maheux A.F."/>
            <person name="Boudreau D.K."/>
            <person name="Berube E."/>
            <person name="Boissinot M."/>
            <person name="Raymond F."/>
            <person name="Brodeur S."/>
            <person name="Corbeil J."/>
            <person name="Isabel S."/>
            <person name="Omar R.F."/>
            <person name="Bergeron M.G."/>
        </authorList>
    </citation>
    <scope>NUCLEOTIDE SEQUENCE [LARGE SCALE GENOMIC DNA]</scope>
    <source>
        <strain evidence="20 21">CCRI-19302</strain>
    </source>
</reference>
<keyword evidence="12 17" id="KW-0676">Redox-active center</keyword>
<feature type="binding site" evidence="15">
    <location>
        <begin position="237"/>
        <end position="239"/>
    </location>
    <ligand>
        <name>FAD</name>
        <dbReference type="ChEBI" id="CHEBI:57692"/>
    </ligand>
</feature>
<evidence type="ECO:0000256" key="7">
    <source>
        <dbReference type="ARBA" id="ARBA00022823"/>
    </source>
</evidence>
<evidence type="ECO:0000259" key="18">
    <source>
        <dbReference type="PROSITE" id="PS50968"/>
    </source>
</evidence>
<keyword evidence="5" id="KW-0963">Cytoplasm</keyword>
<keyword evidence="7" id="KW-0450">Lipoyl</keyword>
<dbReference type="Pfam" id="PF00364">
    <property type="entry name" value="Biotin_lipoyl"/>
    <property type="match status" value="1"/>
</dbReference>
<keyword evidence="6 17" id="KW-0285">Flavoprotein</keyword>
<evidence type="ECO:0000256" key="8">
    <source>
        <dbReference type="ARBA" id="ARBA00022827"/>
    </source>
</evidence>
<dbReference type="InterPro" id="IPR001100">
    <property type="entry name" value="Pyr_nuc-diS_OxRdtase"/>
</dbReference>
<dbReference type="OrthoDB" id="9807946at2"/>
<dbReference type="EMBL" id="NOKA02000031">
    <property type="protein sequence ID" value="RDY30667.1"/>
    <property type="molecule type" value="Genomic_DNA"/>
</dbReference>
<comment type="catalytic activity">
    <reaction evidence="13 17">
        <text>N(6)-[(R)-dihydrolipoyl]-L-lysyl-[protein] + NAD(+) = N(6)-[(R)-lipoyl]-L-lysyl-[protein] + NADH + H(+)</text>
        <dbReference type="Rhea" id="RHEA:15045"/>
        <dbReference type="Rhea" id="RHEA-COMP:10474"/>
        <dbReference type="Rhea" id="RHEA-COMP:10475"/>
        <dbReference type="ChEBI" id="CHEBI:15378"/>
        <dbReference type="ChEBI" id="CHEBI:57540"/>
        <dbReference type="ChEBI" id="CHEBI:57945"/>
        <dbReference type="ChEBI" id="CHEBI:83099"/>
        <dbReference type="ChEBI" id="CHEBI:83100"/>
        <dbReference type="EC" id="1.8.1.4"/>
    </reaction>
</comment>
<evidence type="ECO:0000256" key="15">
    <source>
        <dbReference type="PIRSR" id="PIRSR000350-3"/>
    </source>
</evidence>
<dbReference type="AlphaFoldDB" id="A0A255I6N7"/>
<dbReference type="SUPFAM" id="SSF51905">
    <property type="entry name" value="FAD/NAD(P)-binding domain"/>
    <property type="match status" value="1"/>
</dbReference>
<feature type="binding site" evidence="15">
    <location>
        <position position="407"/>
    </location>
    <ligand>
        <name>FAD</name>
        <dbReference type="ChEBI" id="CHEBI:57692"/>
    </ligand>
</feature>
<dbReference type="NCBIfam" id="TIGR01350">
    <property type="entry name" value="lipoamide_DH"/>
    <property type="match status" value="1"/>
</dbReference>
<evidence type="ECO:0000256" key="1">
    <source>
        <dbReference type="ARBA" id="ARBA00004496"/>
    </source>
</evidence>
<dbReference type="InterPro" id="IPR050151">
    <property type="entry name" value="Class-I_Pyr_Nuc-Dis_Oxidored"/>
</dbReference>
<comment type="subcellular location">
    <subcellularLocation>
        <location evidence="1">Cytoplasm</location>
    </subcellularLocation>
</comment>
<evidence type="ECO:0000313" key="19">
    <source>
        <dbReference type="EMBL" id="PXV86868.1"/>
    </source>
</evidence>
<proteinExistence type="inferred from homology"/>
<reference evidence="19 22" key="2">
    <citation type="submission" date="2018-05" db="EMBL/GenBank/DDBJ databases">
        <title>Genomic Encyclopedia of Type Strains, Phase IV (KMG-IV): sequencing the most valuable type-strain genomes for metagenomic binning, comparative biology and taxonomic classification.</title>
        <authorList>
            <person name="Goeker M."/>
        </authorList>
    </citation>
    <scope>NUCLEOTIDE SEQUENCE [LARGE SCALE GENOMIC DNA]</scope>
    <source>
        <strain evidence="19 22">DSM 28816</strain>
    </source>
</reference>
<feature type="binding site" evidence="15">
    <location>
        <position position="365"/>
    </location>
    <ligand>
        <name>NAD(+)</name>
        <dbReference type="ChEBI" id="CHEBI:57540"/>
    </ligand>
</feature>
<dbReference type="Pfam" id="PF07992">
    <property type="entry name" value="Pyr_redox_2"/>
    <property type="match status" value="1"/>
</dbReference>
<evidence type="ECO:0000256" key="6">
    <source>
        <dbReference type="ARBA" id="ARBA00022630"/>
    </source>
</evidence>
<keyword evidence="10 15" id="KW-0520">NAD</keyword>
<dbReference type="PANTHER" id="PTHR22912">
    <property type="entry name" value="DISULFIDE OXIDOREDUCTASE"/>
    <property type="match status" value="1"/>
</dbReference>
<gene>
    <name evidence="20" type="primary">lpdA</name>
    <name evidence="19" type="ORF">C8E03_11168</name>
    <name evidence="20" type="ORF">CG710_013565</name>
</gene>
<dbReference type="InterPro" id="IPR000089">
    <property type="entry name" value="Biotin_lipoyl"/>
</dbReference>
<feature type="binding site" evidence="15">
    <location>
        <begin position="274"/>
        <end position="281"/>
    </location>
    <ligand>
        <name>NAD(+)</name>
        <dbReference type="ChEBI" id="CHEBI:57540"/>
    </ligand>
</feature>
<dbReference type="PROSITE" id="PS50968">
    <property type="entry name" value="BIOTINYL_LIPOYL"/>
    <property type="match status" value="1"/>
</dbReference>
<accession>A0A255I6N7</accession>
<feature type="binding site" evidence="15">
    <location>
        <position position="146"/>
    </location>
    <ligand>
        <name>FAD</name>
        <dbReference type="ChEBI" id="CHEBI:57692"/>
    </ligand>
</feature>
<comment type="similarity">
    <text evidence="2 17">Belongs to the class-I pyridine nucleotide-disulfide oxidoreductase family.</text>
</comment>
<dbReference type="RefSeq" id="WP_094378389.1">
    <property type="nucleotide sequence ID" value="NZ_NOKA02000031.1"/>
</dbReference>
<dbReference type="GO" id="GO:0005737">
    <property type="term" value="C:cytoplasm"/>
    <property type="evidence" value="ECO:0007669"/>
    <property type="project" value="UniProtKB-SubCell"/>
</dbReference>
<dbReference type="GO" id="GO:0006103">
    <property type="term" value="P:2-oxoglutarate metabolic process"/>
    <property type="evidence" value="ECO:0007669"/>
    <property type="project" value="TreeGrafter"/>
</dbReference>
<dbReference type="EMBL" id="QICS01000011">
    <property type="protein sequence ID" value="PXV86868.1"/>
    <property type="molecule type" value="Genomic_DNA"/>
</dbReference>
<evidence type="ECO:0000256" key="12">
    <source>
        <dbReference type="ARBA" id="ARBA00023284"/>
    </source>
</evidence>
<dbReference type="PROSITE" id="PS00076">
    <property type="entry name" value="PYRIDINE_REDOX_1"/>
    <property type="match status" value="1"/>
</dbReference>
<dbReference type="FunFam" id="3.30.390.30:FF:000001">
    <property type="entry name" value="Dihydrolipoyl dehydrogenase"/>
    <property type="match status" value="1"/>
</dbReference>